<dbReference type="GO" id="GO:0005524">
    <property type="term" value="F:ATP binding"/>
    <property type="evidence" value="ECO:0007669"/>
    <property type="project" value="InterPro"/>
</dbReference>
<evidence type="ECO:0000313" key="3">
    <source>
        <dbReference type="EMBL" id="GGG12341.1"/>
    </source>
</evidence>
<dbReference type="InterPro" id="IPR050764">
    <property type="entry name" value="CbbQ/NirQ/NorQ/GpvN"/>
</dbReference>
<dbReference type="PIRSF" id="PIRSF002849">
    <property type="entry name" value="AAA_ATPase_chaperone_MoxR_prd"/>
    <property type="match status" value="1"/>
</dbReference>
<dbReference type="InterPro" id="IPR027417">
    <property type="entry name" value="P-loop_NTPase"/>
</dbReference>
<dbReference type="CDD" id="cd00009">
    <property type="entry name" value="AAA"/>
    <property type="match status" value="1"/>
</dbReference>
<evidence type="ECO:0000313" key="4">
    <source>
        <dbReference type="Proteomes" id="UP000616608"/>
    </source>
</evidence>
<dbReference type="InterPro" id="IPR041628">
    <property type="entry name" value="ChlI/MoxR_AAA_lid"/>
</dbReference>
<dbReference type="Proteomes" id="UP000616608">
    <property type="component" value="Unassembled WGS sequence"/>
</dbReference>
<dbReference type="EMBL" id="BMJT01000001">
    <property type="protein sequence ID" value="GGG12341.1"/>
    <property type="molecule type" value="Genomic_DNA"/>
</dbReference>
<dbReference type="Pfam" id="PF17863">
    <property type="entry name" value="AAA_lid_2"/>
    <property type="match status" value="1"/>
</dbReference>
<dbReference type="InterPro" id="IPR011703">
    <property type="entry name" value="ATPase_AAA-3"/>
</dbReference>
<proteinExistence type="predicted"/>
<dbReference type="AlphaFoldDB" id="A0A917FXG9"/>
<dbReference type="RefSeq" id="WP_188613270.1">
    <property type="nucleotide sequence ID" value="NZ_BMJT01000001.1"/>
</dbReference>
<accession>A0A917FXG9</accession>
<organism evidence="3 4">
    <name type="scientific">Lysinibacillus alkalisoli</name>
    <dbReference type="NCBI Taxonomy" id="1911548"/>
    <lineage>
        <taxon>Bacteria</taxon>
        <taxon>Bacillati</taxon>
        <taxon>Bacillota</taxon>
        <taxon>Bacilli</taxon>
        <taxon>Bacillales</taxon>
        <taxon>Bacillaceae</taxon>
        <taxon>Lysinibacillus</taxon>
    </lineage>
</organism>
<feature type="domain" description="ATPase AAA-3" evidence="1">
    <location>
        <begin position="35"/>
        <end position="165"/>
    </location>
</feature>
<dbReference type="Gene3D" id="3.40.50.300">
    <property type="entry name" value="P-loop containing nucleotide triphosphate hydrolases"/>
    <property type="match status" value="1"/>
</dbReference>
<name>A0A917FXG9_9BACI</name>
<comment type="caution">
    <text evidence="3">The sequence shown here is derived from an EMBL/GenBank/DDBJ whole genome shotgun (WGS) entry which is preliminary data.</text>
</comment>
<dbReference type="Pfam" id="PF07726">
    <property type="entry name" value="AAA_3"/>
    <property type="match status" value="1"/>
</dbReference>
<keyword evidence="4" id="KW-1185">Reference proteome</keyword>
<dbReference type="Gene3D" id="1.10.8.80">
    <property type="entry name" value="Magnesium chelatase subunit I, C-Terminal domain"/>
    <property type="match status" value="1"/>
</dbReference>
<evidence type="ECO:0000259" key="1">
    <source>
        <dbReference type="Pfam" id="PF07726"/>
    </source>
</evidence>
<dbReference type="SUPFAM" id="SSF52540">
    <property type="entry name" value="P-loop containing nucleoside triphosphate hydrolases"/>
    <property type="match status" value="1"/>
</dbReference>
<evidence type="ECO:0000259" key="2">
    <source>
        <dbReference type="Pfam" id="PF17863"/>
    </source>
</evidence>
<protein>
    <submittedName>
        <fullName evidence="3">ATPase</fullName>
    </submittedName>
</protein>
<gene>
    <name evidence="3" type="ORF">GCM10007425_03310</name>
</gene>
<dbReference type="PANTHER" id="PTHR42759">
    <property type="entry name" value="MOXR FAMILY PROTEIN"/>
    <property type="match status" value="1"/>
</dbReference>
<dbReference type="GO" id="GO:0016887">
    <property type="term" value="F:ATP hydrolysis activity"/>
    <property type="evidence" value="ECO:0007669"/>
    <property type="project" value="InterPro"/>
</dbReference>
<reference evidence="3" key="1">
    <citation type="journal article" date="2014" name="Int. J. Syst. Evol. Microbiol.">
        <title>Complete genome sequence of Corynebacterium casei LMG S-19264T (=DSM 44701T), isolated from a smear-ripened cheese.</title>
        <authorList>
            <consortium name="US DOE Joint Genome Institute (JGI-PGF)"/>
            <person name="Walter F."/>
            <person name="Albersmeier A."/>
            <person name="Kalinowski J."/>
            <person name="Ruckert C."/>
        </authorList>
    </citation>
    <scope>NUCLEOTIDE SEQUENCE</scope>
    <source>
        <strain evidence="3">CGMCC 1.15760</strain>
    </source>
</reference>
<dbReference type="PANTHER" id="PTHR42759:SF5">
    <property type="entry name" value="METHANOL DEHYDROGENASE REGULATOR"/>
    <property type="match status" value="1"/>
</dbReference>
<feature type="domain" description="ChlI/MoxR AAA lid" evidence="2">
    <location>
        <begin position="228"/>
        <end position="289"/>
    </location>
</feature>
<reference evidence="3" key="2">
    <citation type="submission" date="2020-09" db="EMBL/GenBank/DDBJ databases">
        <authorList>
            <person name="Sun Q."/>
            <person name="Zhou Y."/>
        </authorList>
    </citation>
    <scope>NUCLEOTIDE SEQUENCE</scope>
    <source>
        <strain evidence="3">CGMCC 1.15760</strain>
    </source>
</reference>
<sequence>MEQQSQKVIAEVNKVINGKEDVITKVWTTILAQGHILLEDHPGVGKTTLAKAFSKVLGLQSNRIQFTPDVIASDVIGFTMFDKQQNTFVFKEGAVMCNLLLADEINRTSARTQSALLEAMQEHHITVDGQTYALPTPFIVMATQNPFGALGTYPLPLAQLDRFMVRLSMGYPDFEAQVALLRNRQQQDPMAQIQAVLTQSQVIELQQQVNHLHIHDNILTYVTKLTEATRNHEALTQGISPRGALAICQMAKAHAFVQGRRFVIPEDVQAIWEATIIHRLVYRDILSEQQCKSIIQAILQTIETPDQADITL</sequence>